<evidence type="ECO:0000313" key="2">
    <source>
        <dbReference type="Proteomes" id="UP000305836"/>
    </source>
</evidence>
<dbReference type="RefSeq" id="WP_137257472.1">
    <property type="nucleotide sequence ID" value="NZ_JBHSPQ010000003.1"/>
</dbReference>
<sequence length="317" mass="34604">MNSRTLFSEVNERTSRRLRVARQAFTSAEALAAAGMTDADRVSAIVGFDFAAETVIRAVLFDAARYLDAKVDPKVQGFRPMLEAAAEAFRSDSLATDVPGRPGLEHVRNIRNAAQHEARIPTLVEVHESRIYTKDAATEAVRLAWGVDFLAADIQAVRSAIVRGYLNSAVASEDAGDLAGAMGWLHAAFEHGLTHGGENLVGPPIKADVLALAEPGRVDARGILADLQTSFRRLQVLGRLTAFGINVPTYLHWQRIFAGAPPLNFNGELSRYDGERDWPKQEVDRAMAYVIDAVLRMEQVVDDVDPGGFRHGGFDKL</sequence>
<reference evidence="1 2" key="1">
    <citation type="submission" date="2019-04" db="EMBL/GenBank/DDBJ databases">
        <title>Kribbella sp. NEAU-THZ 27 nov., a novel actinomycete isolated from soil.</title>
        <authorList>
            <person name="Duan L."/>
        </authorList>
    </citation>
    <scope>NUCLEOTIDE SEQUENCE [LARGE SCALE GENOMIC DNA]</scope>
    <source>
        <strain evidence="2">NEAU-THZ27</strain>
    </source>
</reference>
<dbReference type="AlphaFoldDB" id="A0A4U3LLI0"/>
<accession>A0A4U3LLI0</accession>
<comment type="caution">
    <text evidence="1">The sequence shown here is derived from an EMBL/GenBank/DDBJ whole genome shotgun (WGS) entry which is preliminary data.</text>
</comment>
<organism evidence="1 2">
    <name type="scientific">Kribbella jiaozuonensis</name>
    <dbReference type="NCBI Taxonomy" id="2575441"/>
    <lineage>
        <taxon>Bacteria</taxon>
        <taxon>Bacillati</taxon>
        <taxon>Actinomycetota</taxon>
        <taxon>Actinomycetes</taxon>
        <taxon>Propionibacteriales</taxon>
        <taxon>Kribbellaceae</taxon>
        <taxon>Kribbella</taxon>
    </lineage>
</organism>
<gene>
    <name evidence="1" type="ORF">FDA38_30040</name>
</gene>
<name>A0A4U3LLI0_9ACTN</name>
<keyword evidence="2" id="KW-1185">Reference proteome</keyword>
<proteinExistence type="predicted"/>
<dbReference type="Proteomes" id="UP000305836">
    <property type="component" value="Unassembled WGS sequence"/>
</dbReference>
<protein>
    <submittedName>
        <fullName evidence="1">Uncharacterized protein</fullName>
    </submittedName>
</protein>
<evidence type="ECO:0000313" key="1">
    <source>
        <dbReference type="EMBL" id="TKK76605.1"/>
    </source>
</evidence>
<dbReference type="EMBL" id="SZPZ01000004">
    <property type="protein sequence ID" value="TKK76605.1"/>
    <property type="molecule type" value="Genomic_DNA"/>
</dbReference>